<dbReference type="EMBL" id="CAVNYO010000436">
    <property type="protein sequence ID" value="CAK5279350.1"/>
    <property type="molecule type" value="Genomic_DNA"/>
</dbReference>
<dbReference type="Proteomes" id="UP001295794">
    <property type="component" value="Unassembled WGS sequence"/>
</dbReference>
<proteinExistence type="predicted"/>
<dbReference type="Pfam" id="PF02698">
    <property type="entry name" value="DUF218"/>
    <property type="match status" value="1"/>
</dbReference>
<feature type="domain" description="DUF218" evidence="1">
    <location>
        <begin position="32"/>
        <end position="190"/>
    </location>
</feature>
<keyword evidence="3" id="KW-1185">Reference proteome</keyword>
<organism evidence="2 3">
    <name type="scientific">Mycena citricolor</name>
    <dbReference type="NCBI Taxonomy" id="2018698"/>
    <lineage>
        <taxon>Eukaryota</taxon>
        <taxon>Fungi</taxon>
        <taxon>Dikarya</taxon>
        <taxon>Basidiomycota</taxon>
        <taxon>Agaricomycotina</taxon>
        <taxon>Agaricomycetes</taxon>
        <taxon>Agaricomycetidae</taxon>
        <taxon>Agaricales</taxon>
        <taxon>Marasmiineae</taxon>
        <taxon>Mycenaceae</taxon>
        <taxon>Mycena</taxon>
    </lineage>
</organism>
<dbReference type="GO" id="GO:0005886">
    <property type="term" value="C:plasma membrane"/>
    <property type="evidence" value="ECO:0007669"/>
    <property type="project" value="TreeGrafter"/>
</dbReference>
<dbReference type="InterPro" id="IPR014729">
    <property type="entry name" value="Rossmann-like_a/b/a_fold"/>
</dbReference>
<evidence type="ECO:0000313" key="2">
    <source>
        <dbReference type="EMBL" id="CAK5279350.1"/>
    </source>
</evidence>
<comment type="caution">
    <text evidence="2">The sequence shown here is derived from an EMBL/GenBank/DDBJ whole genome shotgun (WGS) entry which is preliminary data.</text>
</comment>
<dbReference type="Gene3D" id="3.40.50.620">
    <property type="entry name" value="HUPs"/>
    <property type="match status" value="1"/>
</dbReference>
<gene>
    <name evidence="2" type="ORF">MYCIT1_LOCUS29352</name>
</gene>
<dbReference type="PANTHER" id="PTHR30336">
    <property type="entry name" value="INNER MEMBRANE PROTEIN, PROBABLE PERMEASE"/>
    <property type="match status" value="1"/>
</dbReference>
<dbReference type="AlphaFoldDB" id="A0AAD2HQQ8"/>
<protein>
    <recommendedName>
        <fullName evidence="1">DUF218 domain-containing protein</fullName>
    </recommendedName>
</protein>
<name>A0AAD2HQQ8_9AGAR</name>
<accession>A0AAD2HQQ8</accession>
<dbReference type="InterPro" id="IPR051599">
    <property type="entry name" value="Cell_Envelope_Assoc"/>
</dbReference>
<sequence length="227" mass="24490">MSTPTAPDPLDADAALVYDYHRLHETPTPSDALLVLCSLDTRVAHHAAQLYLAGLAPLLVFSGGVGALTAGRFAASEAAAFAAVARSLGVPDSAILLEPHSCNTGENVRLTHALLRDAGLLAGIRRVILVQKPYMERRTYATFVKQWPGSEIQIQVTSPPLDWAEYPDAENPRDLVVNVMVGDLVRIREYAALGFQIAQDIPADVWAAGQRLIEAGYDQHLPQTTST</sequence>
<evidence type="ECO:0000259" key="1">
    <source>
        <dbReference type="Pfam" id="PF02698"/>
    </source>
</evidence>
<reference evidence="2" key="1">
    <citation type="submission" date="2023-11" db="EMBL/GenBank/DDBJ databases">
        <authorList>
            <person name="De Vega J J."/>
            <person name="De Vega J J."/>
        </authorList>
    </citation>
    <scope>NUCLEOTIDE SEQUENCE</scope>
</reference>
<evidence type="ECO:0000313" key="3">
    <source>
        <dbReference type="Proteomes" id="UP001295794"/>
    </source>
</evidence>
<dbReference type="PANTHER" id="PTHR30336:SF20">
    <property type="entry name" value="DUF218 DOMAIN-CONTAINING PROTEIN"/>
    <property type="match status" value="1"/>
</dbReference>
<dbReference type="CDD" id="cd06259">
    <property type="entry name" value="YdcF-like"/>
    <property type="match status" value="1"/>
</dbReference>
<dbReference type="InterPro" id="IPR003848">
    <property type="entry name" value="DUF218"/>
</dbReference>